<evidence type="ECO:0000256" key="1">
    <source>
        <dbReference type="ARBA" id="ARBA00022737"/>
    </source>
</evidence>
<dbReference type="PANTHER" id="PTHR45614">
    <property type="entry name" value="MYB PROTEIN-RELATED"/>
    <property type="match status" value="1"/>
</dbReference>
<dbReference type="FunFam" id="1.10.10.60:FF:000010">
    <property type="entry name" value="Transcriptional activator Myb isoform A"/>
    <property type="match status" value="1"/>
</dbReference>
<dbReference type="InterPro" id="IPR050560">
    <property type="entry name" value="MYB_TF"/>
</dbReference>
<evidence type="ECO:0000256" key="3">
    <source>
        <dbReference type="SAM" id="MobiDB-lite"/>
    </source>
</evidence>
<dbReference type="InterPro" id="IPR009057">
    <property type="entry name" value="Homeodomain-like_sf"/>
</dbReference>
<dbReference type="InterPro" id="IPR001005">
    <property type="entry name" value="SANT/Myb"/>
</dbReference>
<dbReference type="PROSITE" id="PS51293">
    <property type="entry name" value="SANT"/>
    <property type="match status" value="1"/>
</dbReference>
<dbReference type="EMBL" id="JABWDY010034992">
    <property type="protein sequence ID" value="KAF5182263.1"/>
    <property type="molecule type" value="Genomic_DNA"/>
</dbReference>
<sequence length="508" mass="57998">MEERSSFGTHVLERNHNFLLPTPPLTAIERFLRSPTNDFSQKNFQQTNYHQNREKPAVVYNSQNGFLDFSHLSASSSSNLGSGNGFSLTSPTLQDLSFVDGFFVDEDQPFYFTQESNNNKVGLEGDDEVRLRNKNTQRVGKKAKGGGINSAFFIKGQWTDEEDRLLLRLVKQHGERKWAQIAQKLEGRAGKQCRERWHNHLRPDIKKDTWTEEEEKMLVEAHEKLGNKWAEIAKRIPGRTENAIKNHWNATKRRQNSRRNNKKPASQDGKNQPTILQDYIRNISITDTSTSNPSSTLTSTNSTLFNDHSNHLIYFKDPETSDSSFTDDAISSLISHSNEDELLFIQKFFGNVNNPQPSVESTLWSRNVNTYNDDHYCQNPLAFNFPDSSKFSDNTTDNSLFDIDENGVLSSTPISAEVVCSSNSYPKEETTSTPHLYSDLYLSNLLNGVSSLPYNYMDNYQNLQYENQNCFDFASSSSTTEEDSYNNGKKEMDLIEMVTSSQFCQRSN</sequence>
<evidence type="ECO:0000256" key="2">
    <source>
        <dbReference type="ARBA" id="ARBA00023125"/>
    </source>
</evidence>
<organism evidence="7 8">
    <name type="scientific">Thalictrum thalictroides</name>
    <name type="common">Rue-anemone</name>
    <name type="synonym">Anemone thalictroides</name>
    <dbReference type="NCBI Taxonomy" id="46969"/>
    <lineage>
        <taxon>Eukaryota</taxon>
        <taxon>Viridiplantae</taxon>
        <taxon>Streptophyta</taxon>
        <taxon>Embryophyta</taxon>
        <taxon>Tracheophyta</taxon>
        <taxon>Spermatophyta</taxon>
        <taxon>Magnoliopsida</taxon>
        <taxon>Ranunculales</taxon>
        <taxon>Ranunculaceae</taxon>
        <taxon>Thalictroideae</taxon>
        <taxon>Thalictrum</taxon>
    </lineage>
</organism>
<dbReference type="Gene3D" id="1.10.10.60">
    <property type="entry name" value="Homeodomain-like"/>
    <property type="match status" value="2"/>
</dbReference>
<accession>A0A7J6VBI2</accession>
<dbReference type="InterPro" id="IPR017884">
    <property type="entry name" value="SANT_dom"/>
</dbReference>
<feature type="domain" description="Myb-like" evidence="4">
    <location>
        <begin position="202"/>
        <end position="252"/>
    </location>
</feature>
<dbReference type="Pfam" id="PF13921">
    <property type="entry name" value="Myb_DNA-bind_6"/>
    <property type="match status" value="1"/>
</dbReference>
<feature type="region of interest" description="Disordered" evidence="3">
    <location>
        <begin position="240"/>
        <end position="275"/>
    </location>
</feature>
<dbReference type="PROSITE" id="PS50090">
    <property type="entry name" value="MYB_LIKE"/>
    <property type="match status" value="2"/>
</dbReference>
<dbReference type="PROSITE" id="PS51294">
    <property type="entry name" value="HTH_MYB"/>
    <property type="match status" value="2"/>
</dbReference>
<feature type="domain" description="Myb-like" evidence="4">
    <location>
        <begin position="155"/>
        <end position="201"/>
    </location>
</feature>
<evidence type="ECO:0000259" key="5">
    <source>
        <dbReference type="PROSITE" id="PS51293"/>
    </source>
</evidence>
<dbReference type="InterPro" id="IPR017930">
    <property type="entry name" value="Myb_dom"/>
</dbReference>
<proteinExistence type="predicted"/>
<evidence type="ECO:0000259" key="4">
    <source>
        <dbReference type="PROSITE" id="PS50090"/>
    </source>
</evidence>
<evidence type="ECO:0000313" key="8">
    <source>
        <dbReference type="Proteomes" id="UP000554482"/>
    </source>
</evidence>
<dbReference type="AlphaFoldDB" id="A0A7J6VBI2"/>
<evidence type="ECO:0000259" key="6">
    <source>
        <dbReference type="PROSITE" id="PS51294"/>
    </source>
</evidence>
<dbReference type="SUPFAM" id="SSF46689">
    <property type="entry name" value="Homeodomain-like"/>
    <property type="match status" value="1"/>
</dbReference>
<dbReference type="GO" id="GO:0000981">
    <property type="term" value="F:DNA-binding transcription factor activity, RNA polymerase II-specific"/>
    <property type="evidence" value="ECO:0007669"/>
    <property type="project" value="TreeGrafter"/>
</dbReference>
<dbReference type="PANTHER" id="PTHR45614:SF218">
    <property type="entry name" value="TRANSCRIPTION FACTOR MYB119-RELATED"/>
    <property type="match status" value="1"/>
</dbReference>
<dbReference type="CDD" id="cd00167">
    <property type="entry name" value="SANT"/>
    <property type="match status" value="2"/>
</dbReference>
<evidence type="ECO:0000313" key="7">
    <source>
        <dbReference type="EMBL" id="KAF5182263.1"/>
    </source>
</evidence>
<feature type="domain" description="HTH myb-type" evidence="6">
    <location>
        <begin position="206"/>
        <end position="256"/>
    </location>
</feature>
<feature type="compositionally biased region" description="Basic residues" evidence="3">
    <location>
        <begin position="250"/>
        <end position="262"/>
    </location>
</feature>
<gene>
    <name evidence="7" type="ORF">FRX31_028149</name>
</gene>
<comment type="caution">
    <text evidence="7">The sequence shown here is derived from an EMBL/GenBank/DDBJ whole genome shotgun (WGS) entry which is preliminary data.</text>
</comment>
<keyword evidence="1" id="KW-0677">Repeat</keyword>
<keyword evidence="2" id="KW-0238">DNA-binding</keyword>
<feature type="domain" description="SANT" evidence="5">
    <location>
        <begin position="205"/>
        <end position="256"/>
    </location>
</feature>
<name>A0A7J6VBI2_THATH</name>
<feature type="domain" description="HTH myb-type" evidence="6">
    <location>
        <begin position="155"/>
        <end position="205"/>
    </location>
</feature>
<dbReference type="Proteomes" id="UP000554482">
    <property type="component" value="Unassembled WGS sequence"/>
</dbReference>
<reference evidence="7 8" key="1">
    <citation type="submission" date="2020-06" db="EMBL/GenBank/DDBJ databases">
        <title>Transcriptomic and genomic resources for Thalictrum thalictroides and T. hernandezii: Facilitating candidate gene discovery in an emerging model plant lineage.</title>
        <authorList>
            <person name="Arias T."/>
            <person name="Riano-Pachon D.M."/>
            <person name="Di Stilio V.S."/>
        </authorList>
    </citation>
    <scope>NUCLEOTIDE SEQUENCE [LARGE SCALE GENOMIC DNA]</scope>
    <source>
        <strain evidence="8">cv. WT478/WT964</strain>
        <tissue evidence="7">Leaves</tissue>
    </source>
</reference>
<dbReference type="GO" id="GO:0000978">
    <property type="term" value="F:RNA polymerase II cis-regulatory region sequence-specific DNA binding"/>
    <property type="evidence" value="ECO:0007669"/>
    <property type="project" value="TreeGrafter"/>
</dbReference>
<keyword evidence="8" id="KW-1185">Reference proteome</keyword>
<dbReference type="SMART" id="SM00717">
    <property type="entry name" value="SANT"/>
    <property type="match status" value="2"/>
</dbReference>
<protein>
    <submittedName>
        <fullName evidence="7">Transcription factor</fullName>
    </submittedName>
</protein>
<dbReference type="GO" id="GO:0005634">
    <property type="term" value="C:nucleus"/>
    <property type="evidence" value="ECO:0007669"/>
    <property type="project" value="TreeGrafter"/>
</dbReference>
<dbReference type="OrthoDB" id="2143914at2759"/>